<comment type="pathway">
    <text evidence="1">Lipid metabolism; fatty acid beta-oxidation.</text>
</comment>
<dbReference type="SUPFAM" id="SSF51735">
    <property type="entry name" value="NAD(P)-binding Rossmann-fold domains"/>
    <property type="match status" value="1"/>
</dbReference>
<evidence type="ECO:0000313" key="4">
    <source>
        <dbReference type="Proteomes" id="UP000480684"/>
    </source>
</evidence>
<evidence type="ECO:0000259" key="2">
    <source>
        <dbReference type="Pfam" id="PF01575"/>
    </source>
</evidence>
<dbReference type="SUPFAM" id="SSF54637">
    <property type="entry name" value="Thioesterase/thiol ester dehydrase-isomerase"/>
    <property type="match status" value="1"/>
</dbReference>
<evidence type="ECO:0000313" key="3">
    <source>
        <dbReference type="EMBL" id="NFV78555.1"/>
    </source>
</evidence>
<dbReference type="PRINTS" id="PR00081">
    <property type="entry name" value="GDHRDH"/>
</dbReference>
<evidence type="ECO:0000256" key="1">
    <source>
        <dbReference type="ARBA" id="ARBA00005005"/>
    </source>
</evidence>
<dbReference type="AlphaFoldDB" id="A0A7C9UWM0"/>
<dbReference type="RefSeq" id="WP_163673584.1">
    <property type="nucleotide sequence ID" value="NZ_JAAIYP010000001.1"/>
</dbReference>
<dbReference type="UniPathway" id="UPA00659"/>
<dbReference type="InterPro" id="IPR036291">
    <property type="entry name" value="NAD(P)-bd_dom_sf"/>
</dbReference>
<organism evidence="3 4">
    <name type="scientific">Magnetospirillum aberrantis SpK</name>
    <dbReference type="NCBI Taxonomy" id="908842"/>
    <lineage>
        <taxon>Bacteria</taxon>
        <taxon>Pseudomonadati</taxon>
        <taxon>Pseudomonadota</taxon>
        <taxon>Alphaproteobacteria</taxon>
        <taxon>Rhodospirillales</taxon>
        <taxon>Rhodospirillaceae</taxon>
        <taxon>Magnetospirillum</taxon>
    </lineage>
</organism>
<dbReference type="GO" id="GO:0019171">
    <property type="term" value="F:(3R)-hydroxyacyl-[acyl-carrier-protein] dehydratase activity"/>
    <property type="evidence" value="ECO:0007669"/>
    <property type="project" value="TreeGrafter"/>
</dbReference>
<keyword evidence="4" id="KW-1185">Reference proteome</keyword>
<gene>
    <name evidence="3" type="ORF">G4223_00295</name>
</gene>
<proteinExistence type="predicted"/>
<accession>A0A7C9UWM0</accession>
<feature type="domain" description="MaoC-like" evidence="2">
    <location>
        <begin position="9"/>
        <end position="107"/>
    </location>
</feature>
<sequence length="359" mass="37706">MATEANFVVEVTPESAQDFARLSGDWNPLHTDGAYAAGTAWRRVVLHGAYSAGLVSRMAGMFLPGRDCLLHNMRLRFVAPVVPPAALAVNGRVVADNGETGSVAVAITDRDSGMLYTEASYDFGRHRHDAEHPAATAPAAVSDDCPEDGWVLVSGASGALGQAVMRRYGARAVALTRTAEGYTPSRSVTPASVAAVVHCGWPAPDNLGLLRLEDVASSVGHAVAKPLELSIAAARLLRDYGREGATLVLVGSTSAQAGRHNWRMPLYSLGKSTMPVLAEILGMELAATRQRCLCVVFDVIDGGMNAGMSPRVRQMHADRSPWQRLLDADEAAAQVAWVVDAPGPMASGGCITLSGGALP</sequence>
<comment type="caution">
    <text evidence="3">The sequence shown here is derived from an EMBL/GenBank/DDBJ whole genome shotgun (WGS) entry which is preliminary data.</text>
</comment>
<dbReference type="Gene3D" id="3.10.129.10">
    <property type="entry name" value="Hotdog Thioesterase"/>
    <property type="match status" value="1"/>
</dbReference>
<dbReference type="InterPro" id="IPR029069">
    <property type="entry name" value="HotDog_dom_sf"/>
</dbReference>
<dbReference type="PANTHER" id="PTHR43437:SF3">
    <property type="entry name" value="HYDROXYACYL-THIOESTER DEHYDRATASE TYPE 2, MITOCHONDRIAL"/>
    <property type="match status" value="1"/>
</dbReference>
<dbReference type="InterPro" id="IPR002347">
    <property type="entry name" value="SDR_fam"/>
</dbReference>
<name>A0A7C9UWM0_9PROT</name>
<dbReference type="InterPro" id="IPR002539">
    <property type="entry name" value="MaoC-like_dom"/>
</dbReference>
<protein>
    <submittedName>
        <fullName evidence="3">SDR family oxidoreductase</fullName>
    </submittedName>
</protein>
<dbReference type="EMBL" id="JAAIYP010000001">
    <property type="protein sequence ID" value="NFV78555.1"/>
    <property type="molecule type" value="Genomic_DNA"/>
</dbReference>
<dbReference type="GO" id="GO:0006635">
    <property type="term" value="P:fatty acid beta-oxidation"/>
    <property type="evidence" value="ECO:0007669"/>
    <property type="project" value="UniProtKB-UniPathway"/>
</dbReference>
<dbReference type="Pfam" id="PF01575">
    <property type="entry name" value="MaoC_dehydratas"/>
    <property type="match status" value="1"/>
</dbReference>
<dbReference type="Gene3D" id="3.40.50.720">
    <property type="entry name" value="NAD(P)-binding Rossmann-like Domain"/>
    <property type="match status" value="1"/>
</dbReference>
<reference evidence="3 4" key="1">
    <citation type="submission" date="2020-02" db="EMBL/GenBank/DDBJ databases">
        <authorList>
            <person name="Dziuba M."/>
            <person name="Kuznetsov B."/>
            <person name="Mardanov A."/>
            <person name="Ravin N."/>
            <person name="Grouzdev D."/>
        </authorList>
    </citation>
    <scope>NUCLEOTIDE SEQUENCE [LARGE SCALE GENOMIC DNA]</scope>
    <source>
        <strain evidence="3 4">SpK</strain>
    </source>
</reference>
<dbReference type="PANTHER" id="PTHR43437">
    <property type="entry name" value="HYDROXYACYL-THIOESTER DEHYDRATASE TYPE 2, MITOCHONDRIAL-RELATED"/>
    <property type="match status" value="1"/>
</dbReference>
<dbReference type="GO" id="GO:0004300">
    <property type="term" value="F:enoyl-CoA hydratase activity"/>
    <property type="evidence" value="ECO:0007669"/>
    <property type="project" value="UniProtKB-ARBA"/>
</dbReference>
<dbReference type="GO" id="GO:0006633">
    <property type="term" value="P:fatty acid biosynthetic process"/>
    <property type="evidence" value="ECO:0007669"/>
    <property type="project" value="TreeGrafter"/>
</dbReference>
<dbReference type="InterPro" id="IPR050965">
    <property type="entry name" value="UPF0336/Enoyl-CoA_hydratase"/>
</dbReference>
<dbReference type="Proteomes" id="UP000480684">
    <property type="component" value="Unassembled WGS sequence"/>
</dbReference>